<evidence type="ECO:0000313" key="3">
    <source>
        <dbReference type="Proteomes" id="UP001243989"/>
    </source>
</evidence>
<evidence type="ECO:0000256" key="1">
    <source>
        <dbReference type="SAM" id="SignalP"/>
    </source>
</evidence>
<comment type="caution">
    <text evidence="2">The sequence shown here is derived from an EMBL/GenBank/DDBJ whole genome shotgun (WGS) entry which is preliminary data.</text>
</comment>
<dbReference type="GeneID" id="85481418"/>
<dbReference type="EMBL" id="JAHMHQ010000021">
    <property type="protein sequence ID" value="KAK1625111.1"/>
    <property type="molecule type" value="Genomic_DNA"/>
</dbReference>
<sequence length="74" mass="8741">MMESGVSLMISMVLLMNVTMVVQDVRIASIWTKRDRITTDEVKDWDHVRDIWAATRDKPSKKCIGRWRKFQTTK</sequence>
<gene>
    <name evidence="2" type="ORF">BDP81DRAFT_98954</name>
</gene>
<accession>A0AAJ0EB11</accession>
<feature type="chain" id="PRO_5042552274" description="Secreted protein" evidence="1">
    <location>
        <begin position="25"/>
        <end position="74"/>
    </location>
</feature>
<dbReference type="AlphaFoldDB" id="A0AAJ0EB11"/>
<dbReference type="Proteomes" id="UP001243989">
    <property type="component" value="Unassembled WGS sequence"/>
</dbReference>
<organism evidence="2 3">
    <name type="scientific">Colletotrichum phormii</name>
    <dbReference type="NCBI Taxonomy" id="359342"/>
    <lineage>
        <taxon>Eukaryota</taxon>
        <taxon>Fungi</taxon>
        <taxon>Dikarya</taxon>
        <taxon>Ascomycota</taxon>
        <taxon>Pezizomycotina</taxon>
        <taxon>Sordariomycetes</taxon>
        <taxon>Hypocreomycetidae</taxon>
        <taxon>Glomerellales</taxon>
        <taxon>Glomerellaceae</taxon>
        <taxon>Colletotrichum</taxon>
        <taxon>Colletotrichum acutatum species complex</taxon>
    </lineage>
</organism>
<keyword evidence="3" id="KW-1185">Reference proteome</keyword>
<protein>
    <recommendedName>
        <fullName evidence="4">Secreted protein</fullName>
    </recommendedName>
</protein>
<feature type="signal peptide" evidence="1">
    <location>
        <begin position="1"/>
        <end position="24"/>
    </location>
</feature>
<reference evidence="2" key="1">
    <citation type="submission" date="2021-06" db="EMBL/GenBank/DDBJ databases">
        <title>Comparative genomics, transcriptomics and evolutionary studies reveal genomic signatures of adaptation to plant cell wall in hemibiotrophic fungi.</title>
        <authorList>
            <consortium name="DOE Joint Genome Institute"/>
            <person name="Baroncelli R."/>
            <person name="Diaz J.F."/>
            <person name="Benocci T."/>
            <person name="Peng M."/>
            <person name="Battaglia E."/>
            <person name="Haridas S."/>
            <person name="Andreopoulos W."/>
            <person name="Labutti K."/>
            <person name="Pangilinan J."/>
            <person name="Floch G.L."/>
            <person name="Makela M.R."/>
            <person name="Henrissat B."/>
            <person name="Grigoriev I.V."/>
            <person name="Crouch J.A."/>
            <person name="De Vries R.P."/>
            <person name="Sukno S.A."/>
            <person name="Thon M.R."/>
        </authorList>
    </citation>
    <scope>NUCLEOTIDE SEQUENCE</scope>
    <source>
        <strain evidence="2">CBS 102054</strain>
    </source>
</reference>
<keyword evidence="1" id="KW-0732">Signal</keyword>
<evidence type="ECO:0000313" key="2">
    <source>
        <dbReference type="EMBL" id="KAK1625111.1"/>
    </source>
</evidence>
<evidence type="ECO:0008006" key="4">
    <source>
        <dbReference type="Google" id="ProtNLM"/>
    </source>
</evidence>
<name>A0AAJ0EB11_9PEZI</name>
<proteinExistence type="predicted"/>
<dbReference type="RefSeq" id="XP_060441106.1">
    <property type="nucleotide sequence ID" value="XM_060596556.1"/>
</dbReference>